<name>A0A177YK47_9NOCA</name>
<dbReference type="RefSeq" id="WP_068423615.1">
    <property type="nucleotide sequence ID" value="NZ_LVHI01000009.1"/>
</dbReference>
<dbReference type="EMBL" id="LVHI01000009">
    <property type="protein sequence ID" value="OAK55599.1"/>
    <property type="molecule type" value="Genomic_DNA"/>
</dbReference>
<organism evidence="3 4">
    <name type="scientific">Rhodococcoides kyotonense</name>
    <dbReference type="NCBI Taxonomy" id="398843"/>
    <lineage>
        <taxon>Bacteria</taxon>
        <taxon>Bacillati</taxon>
        <taxon>Actinomycetota</taxon>
        <taxon>Actinomycetes</taxon>
        <taxon>Mycobacteriales</taxon>
        <taxon>Nocardiaceae</taxon>
        <taxon>Rhodococcoides</taxon>
    </lineage>
</organism>
<dbReference type="AlphaFoldDB" id="A0A177YK47"/>
<gene>
    <name evidence="3" type="ORF">A3K89_19845</name>
</gene>
<evidence type="ECO:0000256" key="2">
    <source>
        <dbReference type="SAM" id="SignalP"/>
    </source>
</evidence>
<evidence type="ECO:0000256" key="1">
    <source>
        <dbReference type="SAM" id="MobiDB-lite"/>
    </source>
</evidence>
<feature type="signal peptide" evidence="2">
    <location>
        <begin position="1"/>
        <end position="19"/>
    </location>
</feature>
<feature type="compositionally biased region" description="Low complexity" evidence="1">
    <location>
        <begin position="27"/>
        <end position="54"/>
    </location>
</feature>
<dbReference type="Proteomes" id="UP000077519">
    <property type="component" value="Unassembled WGS sequence"/>
</dbReference>
<feature type="compositionally biased region" description="Acidic residues" evidence="1">
    <location>
        <begin position="57"/>
        <end position="67"/>
    </location>
</feature>
<feature type="region of interest" description="Disordered" evidence="1">
    <location>
        <begin position="21"/>
        <end position="90"/>
    </location>
</feature>
<protein>
    <recommendedName>
        <fullName evidence="5">DUF732 domain-containing protein</fullName>
    </recommendedName>
</protein>
<evidence type="ECO:0000313" key="3">
    <source>
        <dbReference type="EMBL" id="OAK55599.1"/>
    </source>
</evidence>
<sequence length="158" mass="16230">MKRVVWVVAAAVLVLAGCGQETTDSGAQPSTSATAAAASTTTAQPTTAAEPSAELPDASEEPVDSDQAETLPVPVPAPKLPADPTSENMPHGEQLYLETCARFKTAIDAVALTGAASRDQSVTGLRDKLQEGPNWSTLSADDQQQILRGLDAAGRGTC</sequence>
<evidence type="ECO:0008006" key="5">
    <source>
        <dbReference type="Google" id="ProtNLM"/>
    </source>
</evidence>
<keyword evidence="2" id="KW-0732">Signal</keyword>
<dbReference type="PROSITE" id="PS51257">
    <property type="entry name" value="PROKAR_LIPOPROTEIN"/>
    <property type="match status" value="1"/>
</dbReference>
<accession>A0A177YK47</accession>
<feature type="chain" id="PRO_5038924172" description="DUF732 domain-containing protein" evidence="2">
    <location>
        <begin position="20"/>
        <end position="158"/>
    </location>
</feature>
<reference evidence="3 4" key="1">
    <citation type="submission" date="2016-03" db="EMBL/GenBank/DDBJ databases">
        <title>Genome sequence of Rhodococcus kyotonensis KB10.</title>
        <authorList>
            <person name="Jeong H."/>
            <person name="Hong C.E."/>
            <person name="Jo S.H."/>
            <person name="Park J.M."/>
        </authorList>
    </citation>
    <scope>NUCLEOTIDE SEQUENCE [LARGE SCALE GENOMIC DNA]</scope>
    <source>
        <strain evidence="3 4">KB10</strain>
    </source>
</reference>
<proteinExistence type="predicted"/>
<comment type="caution">
    <text evidence="3">The sequence shown here is derived from an EMBL/GenBank/DDBJ whole genome shotgun (WGS) entry which is preliminary data.</text>
</comment>
<keyword evidence="4" id="KW-1185">Reference proteome</keyword>
<evidence type="ECO:0000313" key="4">
    <source>
        <dbReference type="Proteomes" id="UP000077519"/>
    </source>
</evidence>